<keyword evidence="9" id="KW-1185">Reference proteome</keyword>
<evidence type="ECO:0000256" key="1">
    <source>
        <dbReference type="ARBA" id="ARBA00006594"/>
    </source>
</evidence>
<evidence type="ECO:0000259" key="7">
    <source>
        <dbReference type="Pfam" id="PF01555"/>
    </source>
</evidence>
<dbReference type="RefSeq" id="WP_377009916.1">
    <property type="nucleotide sequence ID" value="NZ_JBHSLV010000031.1"/>
</dbReference>
<evidence type="ECO:0000313" key="9">
    <source>
        <dbReference type="Proteomes" id="UP001596104"/>
    </source>
</evidence>
<dbReference type="PRINTS" id="PR00506">
    <property type="entry name" value="D21N6MTFRASE"/>
</dbReference>
<gene>
    <name evidence="8" type="ORF">ACFPPC_18020</name>
</gene>
<protein>
    <recommendedName>
        <fullName evidence="2">site-specific DNA-methyltransferase (adenine-specific)</fullName>
        <ecNumber evidence="2">2.1.1.72</ecNumber>
    </recommendedName>
</protein>
<dbReference type="Proteomes" id="UP001596104">
    <property type="component" value="Unassembled WGS sequence"/>
</dbReference>
<proteinExistence type="inferred from homology"/>
<evidence type="ECO:0000256" key="4">
    <source>
        <dbReference type="ARBA" id="ARBA00022679"/>
    </source>
</evidence>
<sequence length="373" mass="41017">MIHATLVPGRLVLRQGDCLDALRRWPDASVHAIVTDPPYGLNASEPDILKVLKKWLAGERYEHRAVGFMGKKWDSFVPDPELWRECLRILKPGGHLVASGSPRTCDLLMLGLRIAGFEIRTTVAWTYGNGLSASHGLGQSVEKLITTGRTARIGRPMGGKSRERFKSTGKGSWIADSGGGIPLTQPEAVKWNGWGTRMRPAFEPIVIARKPLELSTVPANVLKYGTGAINMDGCAVIVPGEPDRQPATLVHDGSNDITDLFPGGVARFFYVAKPRDEERAVSDHPTMKPVALMQWLCRLVTPPNGIVVDPYAGSGTTGEAIVLEGFRGMLIEREEEYCRHILRRFANPIVATDSQAVPELRDRKRQPVQTSLF</sequence>
<dbReference type="InterPro" id="IPR002295">
    <property type="entry name" value="N4/N6-MTase_EcoPI_Mod-like"/>
</dbReference>
<dbReference type="InterPro" id="IPR002941">
    <property type="entry name" value="DNA_methylase_N4/N6"/>
</dbReference>
<accession>A0ABW0HF15</accession>
<evidence type="ECO:0000256" key="3">
    <source>
        <dbReference type="ARBA" id="ARBA00022603"/>
    </source>
</evidence>
<organism evidence="8 9">
    <name type="scientific">Bosea vestrisii</name>
    <dbReference type="NCBI Taxonomy" id="151416"/>
    <lineage>
        <taxon>Bacteria</taxon>
        <taxon>Pseudomonadati</taxon>
        <taxon>Pseudomonadota</taxon>
        <taxon>Alphaproteobacteria</taxon>
        <taxon>Hyphomicrobiales</taxon>
        <taxon>Boseaceae</taxon>
        <taxon>Bosea</taxon>
    </lineage>
</organism>
<name>A0ABW0HF15_9HYPH</name>
<evidence type="ECO:0000256" key="5">
    <source>
        <dbReference type="ARBA" id="ARBA00022691"/>
    </source>
</evidence>
<evidence type="ECO:0000256" key="2">
    <source>
        <dbReference type="ARBA" id="ARBA00011900"/>
    </source>
</evidence>
<dbReference type="EC" id="2.1.1.72" evidence="2"/>
<comment type="catalytic activity">
    <reaction evidence="6">
        <text>a 2'-deoxyadenosine in DNA + S-adenosyl-L-methionine = an N(6)-methyl-2'-deoxyadenosine in DNA + S-adenosyl-L-homocysteine + H(+)</text>
        <dbReference type="Rhea" id="RHEA:15197"/>
        <dbReference type="Rhea" id="RHEA-COMP:12418"/>
        <dbReference type="Rhea" id="RHEA-COMP:12419"/>
        <dbReference type="ChEBI" id="CHEBI:15378"/>
        <dbReference type="ChEBI" id="CHEBI:57856"/>
        <dbReference type="ChEBI" id="CHEBI:59789"/>
        <dbReference type="ChEBI" id="CHEBI:90615"/>
        <dbReference type="ChEBI" id="CHEBI:90616"/>
        <dbReference type="EC" id="2.1.1.72"/>
    </reaction>
</comment>
<feature type="domain" description="DNA methylase N-4/N-6" evidence="7">
    <location>
        <begin position="30"/>
        <end position="341"/>
    </location>
</feature>
<keyword evidence="5" id="KW-0949">S-adenosyl-L-methionine</keyword>
<comment type="similarity">
    <text evidence="1">Belongs to the N(4)/N(6)-methyltransferase family.</text>
</comment>
<dbReference type="Pfam" id="PF01555">
    <property type="entry name" value="N6_N4_Mtase"/>
    <property type="match status" value="1"/>
</dbReference>
<evidence type="ECO:0000313" key="8">
    <source>
        <dbReference type="EMBL" id="MFC5394539.1"/>
    </source>
</evidence>
<dbReference type="Gene3D" id="3.40.50.150">
    <property type="entry name" value="Vaccinia Virus protein VP39"/>
    <property type="match status" value="1"/>
</dbReference>
<reference evidence="9" key="1">
    <citation type="journal article" date="2019" name="Int. J. Syst. Evol. Microbiol.">
        <title>The Global Catalogue of Microorganisms (GCM) 10K type strain sequencing project: providing services to taxonomists for standard genome sequencing and annotation.</title>
        <authorList>
            <consortium name="The Broad Institute Genomics Platform"/>
            <consortium name="The Broad Institute Genome Sequencing Center for Infectious Disease"/>
            <person name="Wu L."/>
            <person name="Ma J."/>
        </authorList>
    </citation>
    <scope>NUCLEOTIDE SEQUENCE [LARGE SCALE GENOMIC DNA]</scope>
    <source>
        <strain evidence="9">CGMCC 1.16326</strain>
    </source>
</reference>
<dbReference type="PROSITE" id="PS00092">
    <property type="entry name" value="N6_MTASE"/>
    <property type="match status" value="1"/>
</dbReference>
<comment type="caution">
    <text evidence="8">The sequence shown here is derived from an EMBL/GenBank/DDBJ whole genome shotgun (WGS) entry which is preliminary data.</text>
</comment>
<evidence type="ECO:0000256" key="6">
    <source>
        <dbReference type="ARBA" id="ARBA00047942"/>
    </source>
</evidence>
<keyword evidence="4" id="KW-0808">Transferase</keyword>
<dbReference type="EMBL" id="JBHSLV010000031">
    <property type="protein sequence ID" value="MFC5394539.1"/>
    <property type="molecule type" value="Genomic_DNA"/>
</dbReference>
<keyword evidence="3" id="KW-0489">Methyltransferase</keyword>
<dbReference type="InterPro" id="IPR029063">
    <property type="entry name" value="SAM-dependent_MTases_sf"/>
</dbReference>
<dbReference type="InterPro" id="IPR002052">
    <property type="entry name" value="DNA_methylase_N6_adenine_CS"/>
</dbReference>
<dbReference type="SUPFAM" id="SSF53335">
    <property type="entry name" value="S-adenosyl-L-methionine-dependent methyltransferases"/>
    <property type="match status" value="1"/>
</dbReference>